<feature type="domain" description="DUF4126" evidence="2">
    <location>
        <begin position="15"/>
        <end position="157"/>
    </location>
</feature>
<keyword evidence="4" id="KW-1185">Reference proteome</keyword>
<dbReference type="Pfam" id="PF13548">
    <property type="entry name" value="DUF4126"/>
    <property type="match status" value="1"/>
</dbReference>
<evidence type="ECO:0000256" key="1">
    <source>
        <dbReference type="SAM" id="Phobius"/>
    </source>
</evidence>
<feature type="transmembrane region" description="Helical" evidence="1">
    <location>
        <begin position="83"/>
        <end position="101"/>
    </location>
</feature>
<feature type="transmembrane region" description="Helical" evidence="1">
    <location>
        <begin position="6"/>
        <end position="33"/>
    </location>
</feature>
<proteinExistence type="predicted"/>
<keyword evidence="1" id="KW-1133">Transmembrane helix</keyword>
<feature type="transmembrane region" description="Helical" evidence="1">
    <location>
        <begin position="108"/>
        <end position="127"/>
    </location>
</feature>
<protein>
    <submittedName>
        <fullName evidence="3">Uncharacterized membrane protein</fullName>
    </submittedName>
</protein>
<dbReference type="RefSeq" id="WP_176441545.1">
    <property type="nucleotide sequence ID" value="NZ_FZOU01000001.1"/>
</dbReference>
<evidence type="ECO:0000313" key="3">
    <source>
        <dbReference type="EMBL" id="SNS32955.1"/>
    </source>
</evidence>
<name>A0A239DK12_9BACT</name>
<reference evidence="3 4" key="1">
    <citation type="submission" date="2017-06" db="EMBL/GenBank/DDBJ databases">
        <authorList>
            <person name="Kim H.J."/>
            <person name="Triplett B.A."/>
        </authorList>
    </citation>
    <scope>NUCLEOTIDE SEQUENCE [LARGE SCALE GENOMIC DNA]</scope>
    <source>
        <strain evidence="3 4">DSM 18704</strain>
    </source>
</reference>
<dbReference type="Proteomes" id="UP000198356">
    <property type="component" value="Unassembled WGS sequence"/>
</dbReference>
<keyword evidence="1" id="KW-0472">Membrane</keyword>
<evidence type="ECO:0000259" key="2">
    <source>
        <dbReference type="Pfam" id="PF13548"/>
    </source>
</evidence>
<dbReference type="InterPro" id="IPR025196">
    <property type="entry name" value="DUF4126"/>
</dbReference>
<dbReference type="AlphaFoldDB" id="A0A239DK12"/>
<evidence type="ECO:0000313" key="4">
    <source>
        <dbReference type="Proteomes" id="UP000198356"/>
    </source>
</evidence>
<accession>A0A239DK12</accession>
<sequence length="162" mass="16909">MAMAILSWMIGIPVLGAMTGLRCMTPMAMLCWFAYLHRLPIHYSWALWVANPITVGVFTVLALGELVGDKLPQTPSRLDIGPLASRVIFGGLVGAIAATALRGSAVEGIVLGAIGALGGAFTGYHIRAGIKHHTACQDLPIAFAEDIVTIGLSFLAIGIVTG</sequence>
<dbReference type="EMBL" id="FZOU01000001">
    <property type="protein sequence ID" value="SNS32955.1"/>
    <property type="molecule type" value="Genomic_DNA"/>
</dbReference>
<keyword evidence="1" id="KW-0812">Transmembrane</keyword>
<gene>
    <name evidence="3" type="ORF">SAMN05421770_101524</name>
</gene>
<feature type="transmembrane region" description="Helical" evidence="1">
    <location>
        <begin position="139"/>
        <end position="160"/>
    </location>
</feature>
<organism evidence="3 4">
    <name type="scientific">Granulicella rosea</name>
    <dbReference type="NCBI Taxonomy" id="474952"/>
    <lineage>
        <taxon>Bacteria</taxon>
        <taxon>Pseudomonadati</taxon>
        <taxon>Acidobacteriota</taxon>
        <taxon>Terriglobia</taxon>
        <taxon>Terriglobales</taxon>
        <taxon>Acidobacteriaceae</taxon>
        <taxon>Granulicella</taxon>
    </lineage>
</organism>
<feature type="transmembrane region" description="Helical" evidence="1">
    <location>
        <begin position="45"/>
        <end position="63"/>
    </location>
</feature>